<organism evidence="2 3">
    <name type="scientific">Solanum commersonii</name>
    <name type="common">Commerson's wild potato</name>
    <name type="synonym">Commerson's nightshade</name>
    <dbReference type="NCBI Taxonomy" id="4109"/>
    <lineage>
        <taxon>Eukaryota</taxon>
        <taxon>Viridiplantae</taxon>
        <taxon>Streptophyta</taxon>
        <taxon>Embryophyta</taxon>
        <taxon>Tracheophyta</taxon>
        <taxon>Spermatophyta</taxon>
        <taxon>Magnoliopsida</taxon>
        <taxon>eudicotyledons</taxon>
        <taxon>Gunneridae</taxon>
        <taxon>Pentapetalae</taxon>
        <taxon>asterids</taxon>
        <taxon>lamiids</taxon>
        <taxon>Solanales</taxon>
        <taxon>Solanaceae</taxon>
        <taxon>Solanoideae</taxon>
        <taxon>Solaneae</taxon>
        <taxon>Solanum</taxon>
    </lineage>
</organism>
<protein>
    <submittedName>
        <fullName evidence="2">Uncharacterized protein</fullName>
    </submittedName>
</protein>
<dbReference type="EMBL" id="JACXVP010000011">
    <property type="protein sequence ID" value="KAG5577183.1"/>
    <property type="molecule type" value="Genomic_DNA"/>
</dbReference>
<feature type="compositionally biased region" description="Basic and acidic residues" evidence="1">
    <location>
        <begin position="24"/>
        <end position="40"/>
    </location>
</feature>
<keyword evidence="3" id="KW-1185">Reference proteome</keyword>
<evidence type="ECO:0000313" key="3">
    <source>
        <dbReference type="Proteomes" id="UP000824120"/>
    </source>
</evidence>
<dbReference type="AlphaFoldDB" id="A0A9J5WPR3"/>
<reference evidence="2 3" key="1">
    <citation type="submission" date="2020-09" db="EMBL/GenBank/DDBJ databases">
        <title>De no assembly of potato wild relative species, Solanum commersonii.</title>
        <authorList>
            <person name="Cho K."/>
        </authorList>
    </citation>
    <scope>NUCLEOTIDE SEQUENCE [LARGE SCALE GENOMIC DNA]</scope>
    <source>
        <strain evidence="2">LZ3.2</strain>
        <tissue evidence="2">Leaf</tissue>
    </source>
</reference>
<evidence type="ECO:0000256" key="1">
    <source>
        <dbReference type="SAM" id="MobiDB-lite"/>
    </source>
</evidence>
<sequence length="64" mass="7221">MALDLARYSENLEGTKSHQPSSGQDRKLDNELQEEKKNHQDTLASCKDLEEMETAADLDAKTNQ</sequence>
<name>A0A9J5WPR3_SOLCO</name>
<proteinExistence type="predicted"/>
<dbReference type="Proteomes" id="UP000824120">
    <property type="component" value="Chromosome 11"/>
</dbReference>
<feature type="compositionally biased region" description="Polar residues" evidence="1">
    <location>
        <begin position="12"/>
        <end position="23"/>
    </location>
</feature>
<comment type="caution">
    <text evidence="2">The sequence shown here is derived from an EMBL/GenBank/DDBJ whole genome shotgun (WGS) entry which is preliminary data.</text>
</comment>
<gene>
    <name evidence="2" type="ORF">H5410_057317</name>
</gene>
<feature type="region of interest" description="Disordered" evidence="1">
    <location>
        <begin position="1"/>
        <end position="64"/>
    </location>
</feature>
<feature type="non-terminal residue" evidence="2">
    <location>
        <position position="1"/>
    </location>
</feature>
<evidence type="ECO:0000313" key="2">
    <source>
        <dbReference type="EMBL" id="KAG5577183.1"/>
    </source>
</evidence>
<accession>A0A9J5WPR3</accession>